<dbReference type="PROSITE" id="PS51746">
    <property type="entry name" value="PPM_2"/>
    <property type="match status" value="1"/>
</dbReference>
<evidence type="ECO:0000313" key="4">
    <source>
        <dbReference type="Proteomes" id="UP001107558"/>
    </source>
</evidence>
<dbReference type="InterPro" id="IPR036457">
    <property type="entry name" value="PPM-type-like_dom_sf"/>
</dbReference>
<feature type="region of interest" description="Disordered" evidence="1">
    <location>
        <begin position="1016"/>
        <end position="1095"/>
    </location>
</feature>
<gene>
    <name evidence="3" type="ORF">PVAND_010729</name>
</gene>
<dbReference type="Gene3D" id="3.60.40.10">
    <property type="entry name" value="PPM-type phosphatase domain"/>
    <property type="match status" value="1"/>
</dbReference>
<accession>A0A9J6CI76</accession>
<protein>
    <recommendedName>
        <fullName evidence="2">PPM-type phosphatase domain-containing protein</fullName>
    </recommendedName>
</protein>
<dbReference type="SUPFAM" id="SSF81606">
    <property type="entry name" value="PP2C-like"/>
    <property type="match status" value="1"/>
</dbReference>
<evidence type="ECO:0000259" key="2">
    <source>
        <dbReference type="PROSITE" id="PS51746"/>
    </source>
</evidence>
<dbReference type="GO" id="GO:0008023">
    <property type="term" value="C:transcription elongation factor complex"/>
    <property type="evidence" value="ECO:0007669"/>
    <property type="project" value="InterPro"/>
</dbReference>
<reference evidence="3" key="1">
    <citation type="submission" date="2021-03" db="EMBL/GenBank/DDBJ databases">
        <title>Chromosome level genome of the anhydrobiotic midge Polypedilum vanderplanki.</title>
        <authorList>
            <person name="Yoshida Y."/>
            <person name="Kikawada T."/>
            <person name="Gusev O."/>
        </authorList>
    </citation>
    <scope>NUCLEOTIDE SEQUENCE</scope>
    <source>
        <strain evidence="3">NIAS01</strain>
        <tissue evidence="3">Whole body or cell culture</tissue>
    </source>
</reference>
<dbReference type="Proteomes" id="UP001107558">
    <property type="component" value="Chromosome 1"/>
</dbReference>
<keyword evidence="4" id="KW-1185">Reference proteome</keyword>
<dbReference type="InterPro" id="IPR001932">
    <property type="entry name" value="PPM-type_phosphatase-like_dom"/>
</dbReference>
<dbReference type="InterPro" id="IPR019535">
    <property type="entry name" value="ICE2_C"/>
</dbReference>
<dbReference type="OrthoDB" id="2556847at2759"/>
<feature type="domain" description="PPM-type phosphatase" evidence="2">
    <location>
        <begin position="807"/>
        <end position="1099"/>
    </location>
</feature>
<dbReference type="PANTHER" id="PTHR21586:SF0">
    <property type="entry name" value="PP2C-LIKE DOMAIN-CONTAINING PROTEIN CG9801"/>
    <property type="match status" value="1"/>
</dbReference>
<name>A0A9J6CI76_POLVA</name>
<dbReference type="Pfam" id="PF10505">
    <property type="entry name" value="NARG2_C"/>
    <property type="match status" value="1"/>
</dbReference>
<dbReference type="SMART" id="SM00332">
    <property type="entry name" value="PP2Cc"/>
    <property type="match status" value="1"/>
</dbReference>
<feature type="compositionally biased region" description="Low complexity" evidence="1">
    <location>
        <begin position="1054"/>
        <end position="1080"/>
    </location>
</feature>
<comment type="caution">
    <text evidence="3">The sequence shown here is derived from an EMBL/GenBank/DDBJ whole genome shotgun (WGS) entry which is preliminary data.</text>
</comment>
<proteinExistence type="predicted"/>
<dbReference type="InterPro" id="IPR053287">
    <property type="entry name" value="PP2C-like_domain"/>
</dbReference>
<sequence>MEEFKQLKWSWYKYEEEKKIPPRDFSFSTINDADALNRNLNEIHMSVLKKQDEYRLFKTPEKIAPNLFGKTIDDKIFELQDPRKQTTIKLKSSFELIKCFSYLSELSKNEQISLLNSIEDKSIHNPKFLKHKKRFFRKKLNNISPQLIQKWQNEVIYFNKCAEIHYYRHIKELGMILRDNLSLLLTNHWDSIRNELKVYNYQAITMISRNTISQSKIEIKHIANKSEEFNEQMYMISPSSFFCNLQNYSIDNIRHYISRHRIVAHCGDIEDINYDLKLSLGLLKNFILPKKEFITSFKNDGGKINFTFDYSIPLQNVDCCEALEEAIEKILMSNIEWNNISENLKFPKKEKENEMRYQCQIINDFMEKIHGNYKIQAKENTEINLWSIESEKQSFILCVKTNTYFVRQHVRAIVSIKLEYQTNFGAEQMAKEELLKEWIQLKLTENSVVIRYRIDVKSYEILSVQELEIIDIENELKINYNCNPLDIFESIFNLFRCIRNLPNGIYLIFAKNESECSKFLIYKEDVNGKSLSDLQNSFQISHTFTRNWVPIDMKTTTFVHLNELIAPCCFSYKTINKSSYVIKNPENPKSANKNIIKKQEISKIQQSNFVTKNKLKRFIMPSLGQKVFGYFRQLSFIAEPREEIKPTNECFVTKFLQSSAAVEQTSSSSSISLPITSSLTQIYSGKQPNDLPDLTLKNYEIDVGKIVHAITGPNEGLTYCRRSRLHLSIGGDIEFIDDKDEEVRHNPKRFSRKLSNVSRKSTQQDSIGLKPSDFKKTTDVENNETDLIANVTHWNADLSNENGYGIAISLYEKNPITNEHSGSPIADCYGMISRHDSCIMAMADGVNWGEKARLASCSAVQASIEYLSKVLFSQNTAKNTHEVFVSLLRSFWAAQDFILEQQAHLTTLTVAVVLPIEDTERYENKYVVCSCNVGDSLGFVYSKKHGVREFTQGSHDIQNNRDMRDALGALGPVDGNKPELSNLTLAMTIVEKGDIVFLTSDGVSDNFDPVVGKFAEIESDPPETEQKVELAPKRQNKSAPIIQSTSRRKHDSTSKSSTSSSITTTTSSKFSSQSFSSTDIPIRPPRTKKTNLTTAAISSPMPILSNEQLPIRPKYMRSKTLIDARYSSSRSSSVSTKSSPVRIKKSAAGLPIVTAEQRHALTLLRMADLFRYGINGTLRPCTTAKKLCSLLIDFTKMITSAKRKLLEQRELFWKMSYDAHIGQRKEVEMTRLQQRAARKKCVDTYFSTLPGKLDHASCVAWCVGIEDGNNNNNINSNELLLDPKTKKSATLTLNPSTTLCETDF</sequence>
<evidence type="ECO:0000256" key="1">
    <source>
        <dbReference type="SAM" id="MobiDB-lite"/>
    </source>
</evidence>
<dbReference type="PANTHER" id="PTHR21586">
    <property type="entry name" value="TIPA"/>
    <property type="match status" value="1"/>
</dbReference>
<dbReference type="EMBL" id="JADBJN010000001">
    <property type="protein sequence ID" value="KAG5681278.1"/>
    <property type="molecule type" value="Genomic_DNA"/>
</dbReference>
<organism evidence="3 4">
    <name type="scientific">Polypedilum vanderplanki</name>
    <name type="common">Sleeping chironomid midge</name>
    <dbReference type="NCBI Taxonomy" id="319348"/>
    <lineage>
        <taxon>Eukaryota</taxon>
        <taxon>Metazoa</taxon>
        <taxon>Ecdysozoa</taxon>
        <taxon>Arthropoda</taxon>
        <taxon>Hexapoda</taxon>
        <taxon>Insecta</taxon>
        <taxon>Pterygota</taxon>
        <taxon>Neoptera</taxon>
        <taxon>Endopterygota</taxon>
        <taxon>Diptera</taxon>
        <taxon>Nematocera</taxon>
        <taxon>Chironomoidea</taxon>
        <taxon>Chironomidae</taxon>
        <taxon>Chironominae</taxon>
        <taxon>Polypedilum</taxon>
        <taxon>Polypedilum</taxon>
    </lineage>
</organism>
<dbReference type="Pfam" id="PF13672">
    <property type="entry name" value="PP2C_2"/>
    <property type="match status" value="1"/>
</dbReference>
<evidence type="ECO:0000313" key="3">
    <source>
        <dbReference type="EMBL" id="KAG5681278.1"/>
    </source>
</evidence>